<name>A0A5M8P5J1_9BACT</name>
<feature type="chain" id="PRO_5024440135" description="DUF4488 domain-containing protein" evidence="1">
    <location>
        <begin position="23"/>
        <end position="165"/>
    </location>
</feature>
<evidence type="ECO:0000256" key="1">
    <source>
        <dbReference type="SAM" id="SignalP"/>
    </source>
</evidence>
<dbReference type="Proteomes" id="UP000324575">
    <property type="component" value="Unassembled WGS sequence"/>
</dbReference>
<evidence type="ECO:0000313" key="3">
    <source>
        <dbReference type="EMBL" id="KAA6303572.1"/>
    </source>
</evidence>
<gene>
    <name evidence="3" type="ORF">EZS26_000123</name>
</gene>
<dbReference type="InterPro" id="IPR027991">
    <property type="entry name" value="DUF4488"/>
</dbReference>
<dbReference type="Pfam" id="PF14869">
    <property type="entry name" value="DUF4488"/>
    <property type="match status" value="1"/>
</dbReference>
<protein>
    <recommendedName>
        <fullName evidence="2">DUF4488 domain-containing protein</fullName>
    </recommendedName>
</protein>
<feature type="domain" description="DUF4488" evidence="2">
    <location>
        <begin position="31"/>
        <end position="152"/>
    </location>
</feature>
<evidence type="ECO:0000313" key="4">
    <source>
        <dbReference type="Proteomes" id="UP000324575"/>
    </source>
</evidence>
<accession>A0A5M8P5J1</accession>
<evidence type="ECO:0000259" key="2">
    <source>
        <dbReference type="Pfam" id="PF14869"/>
    </source>
</evidence>
<sequence length="165" mass="18760">MKKQLFLWISMVCLMVTASPSAQVISKDPSLFGVWRMHNLQTKDAITIVPLTGEVKLDTTKLVPGIFLKIVNEHAEFTNVYISATAISITGYGTFDILPFNKYVEHVEKSYTNSFFNGKDNTLMYQFIGNNYLILSYVNERGGRVWEVWKRAVGVNPFSDNHTIL</sequence>
<proteinExistence type="predicted"/>
<dbReference type="AlphaFoldDB" id="A0A5M8P5J1"/>
<dbReference type="EMBL" id="SNRX01000001">
    <property type="protein sequence ID" value="KAA6303572.1"/>
    <property type="molecule type" value="Genomic_DNA"/>
</dbReference>
<comment type="caution">
    <text evidence="3">The sequence shown here is derived from an EMBL/GenBank/DDBJ whole genome shotgun (WGS) entry which is preliminary data.</text>
</comment>
<organism evidence="3 4">
    <name type="scientific">Candidatus Ordinivivax streblomastigis</name>
    <dbReference type="NCBI Taxonomy" id="2540710"/>
    <lineage>
        <taxon>Bacteria</taxon>
        <taxon>Pseudomonadati</taxon>
        <taxon>Bacteroidota</taxon>
        <taxon>Bacteroidia</taxon>
        <taxon>Bacteroidales</taxon>
        <taxon>Candidatus Ordinivivax</taxon>
    </lineage>
</organism>
<feature type="signal peptide" evidence="1">
    <location>
        <begin position="1"/>
        <end position="22"/>
    </location>
</feature>
<reference evidence="3 4" key="1">
    <citation type="submission" date="2019-03" db="EMBL/GenBank/DDBJ databases">
        <title>Single cell metagenomics reveals metabolic interactions within the superorganism composed of flagellate Streblomastix strix and complex community of Bacteroidetes bacteria on its surface.</title>
        <authorList>
            <person name="Treitli S.C."/>
            <person name="Kolisko M."/>
            <person name="Husnik F."/>
            <person name="Keeling P."/>
            <person name="Hampl V."/>
        </authorList>
    </citation>
    <scope>NUCLEOTIDE SEQUENCE [LARGE SCALE GENOMIC DNA]</scope>
    <source>
        <strain evidence="3">St1</strain>
    </source>
</reference>
<dbReference type="Gene3D" id="2.40.128.490">
    <property type="entry name" value="Uncharacterised protein PF14869, DUF4488"/>
    <property type="match status" value="1"/>
</dbReference>
<keyword evidence="1" id="KW-0732">Signal</keyword>